<evidence type="ECO:0000313" key="4">
    <source>
        <dbReference type="Proteomes" id="UP001597387"/>
    </source>
</evidence>
<organism evidence="3 4">
    <name type="scientific">Paradesertivirga mongoliensis</name>
    <dbReference type="NCBI Taxonomy" id="2100740"/>
    <lineage>
        <taxon>Bacteria</taxon>
        <taxon>Pseudomonadati</taxon>
        <taxon>Bacteroidota</taxon>
        <taxon>Sphingobacteriia</taxon>
        <taxon>Sphingobacteriales</taxon>
        <taxon>Sphingobacteriaceae</taxon>
        <taxon>Paradesertivirga</taxon>
    </lineage>
</organism>
<protein>
    <submittedName>
        <fullName evidence="3">Alpha-hydroxy-acid oxidizing protein</fullName>
    </submittedName>
</protein>
<dbReference type="Pfam" id="PF01070">
    <property type="entry name" value="FMN_dh"/>
    <property type="match status" value="1"/>
</dbReference>
<name>A0ABW4ZN94_9SPHI</name>
<accession>A0ABW4ZN94</accession>
<reference evidence="4" key="1">
    <citation type="journal article" date="2019" name="Int. J. Syst. Evol. Microbiol.">
        <title>The Global Catalogue of Microorganisms (GCM) 10K type strain sequencing project: providing services to taxonomists for standard genome sequencing and annotation.</title>
        <authorList>
            <consortium name="The Broad Institute Genomics Platform"/>
            <consortium name="The Broad Institute Genome Sequencing Center for Infectious Disease"/>
            <person name="Wu L."/>
            <person name="Ma J."/>
        </authorList>
    </citation>
    <scope>NUCLEOTIDE SEQUENCE [LARGE SCALE GENOMIC DNA]</scope>
    <source>
        <strain evidence="4">KCTC 42217</strain>
    </source>
</reference>
<comment type="caution">
    <text evidence="3">The sequence shown here is derived from an EMBL/GenBank/DDBJ whole genome shotgun (WGS) entry which is preliminary data.</text>
</comment>
<gene>
    <name evidence="3" type="ORF">ACFSJU_14310</name>
</gene>
<dbReference type="RefSeq" id="WP_379126078.1">
    <property type="nucleotide sequence ID" value="NZ_JBHUHZ010000002.1"/>
</dbReference>
<evidence type="ECO:0000259" key="2">
    <source>
        <dbReference type="Pfam" id="PF01070"/>
    </source>
</evidence>
<evidence type="ECO:0000256" key="1">
    <source>
        <dbReference type="ARBA" id="ARBA00001917"/>
    </source>
</evidence>
<dbReference type="Proteomes" id="UP001597387">
    <property type="component" value="Unassembled WGS sequence"/>
</dbReference>
<dbReference type="InterPro" id="IPR013785">
    <property type="entry name" value="Aldolase_TIM"/>
</dbReference>
<dbReference type="Gene3D" id="3.20.20.70">
    <property type="entry name" value="Aldolase class I"/>
    <property type="match status" value="1"/>
</dbReference>
<dbReference type="EMBL" id="JBHUHZ010000002">
    <property type="protein sequence ID" value="MFD2163579.1"/>
    <property type="molecule type" value="Genomic_DNA"/>
</dbReference>
<keyword evidence="4" id="KW-1185">Reference proteome</keyword>
<feature type="domain" description="FMN-dependent dehydrogenase" evidence="2">
    <location>
        <begin position="17"/>
        <end position="50"/>
    </location>
</feature>
<proteinExistence type="predicted"/>
<comment type="cofactor">
    <cofactor evidence="1">
        <name>FMN</name>
        <dbReference type="ChEBI" id="CHEBI:58210"/>
    </cofactor>
</comment>
<dbReference type="InterPro" id="IPR000262">
    <property type="entry name" value="FMN-dep_DH"/>
</dbReference>
<sequence length="52" mass="5888">MNRCTESSDFRCRCRISSRPICYGLGAGGAEGVTRVLNILKKEFETAMILFW</sequence>
<evidence type="ECO:0000313" key="3">
    <source>
        <dbReference type="EMBL" id="MFD2163579.1"/>
    </source>
</evidence>